<keyword evidence="1" id="KW-0233">DNA recombination</keyword>
<keyword evidence="1" id="KW-0378">Hydrolase</keyword>
<evidence type="ECO:0000313" key="4">
    <source>
        <dbReference type="EMBL" id="KAK9665852.1"/>
    </source>
</evidence>
<comment type="caution">
    <text evidence="4">The sequence shown here is derived from an EMBL/GenBank/DDBJ whole genome shotgun (WGS) entry which is preliminary data.</text>
</comment>
<keyword evidence="1" id="KW-0347">Helicase</keyword>
<dbReference type="GO" id="GO:0005524">
    <property type="term" value="F:ATP binding"/>
    <property type="evidence" value="ECO:0007669"/>
    <property type="project" value="UniProtKB-KW"/>
</dbReference>
<dbReference type="InterPro" id="IPR027417">
    <property type="entry name" value="P-loop_NTPase"/>
</dbReference>
<dbReference type="InterPro" id="IPR025476">
    <property type="entry name" value="Helitron_helicase-like"/>
</dbReference>
<dbReference type="Gene3D" id="3.40.50.300">
    <property type="entry name" value="P-loop containing nucleotide triphosphate hydrolases"/>
    <property type="match status" value="1"/>
</dbReference>
<keyword evidence="1" id="KW-0067">ATP-binding</keyword>
<dbReference type="GO" id="GO:0006281">
    <property type="term" value="P:DNA repair"/>
    <property type="evidence" value="ECO:0007669"/>
    <property type="project" value="UniProtKB-KW"/>
</dbReference>
<proteinExistence type="inferred from homology"/>
<dbReference type="EC" id="5.6.2.3" evidence="1"/>
<evidence type="ECO:0000259" key="2">
    <source>
        <dbReference type="Pfam" id="PF05970"/>
    </source>
</evidence>
<dbReference type="AlphaFoldDB" id="A0AAW1GMA3"/>
<dbReference type="GO" id="GO:0006310">
    <property type="term" value="P:DNA recombination"/>
    <property type="evidence" value="ECO:0007669"/>
    <property type="project" value="UniProtKB-KW"/>
</dbReference>
<dbReference type="EMBL" id="JBDFQZ010000014">
    <property type="protein sequence ID" value="KAK9665852.1"/>
    <property type="molecule type" value="Genomic_DNA"/>
</dbReference>
<protein>
    <recommendedName>
        <fullName evidence="1">ATP-dependent DNA helicase</fullName>
        <ecNumber evidence="1">5.6.2.3</ecNumber>
    </recommendedName>
</protein>
<reference evidence="4" key="1">
    <citation type="submission" date="2024-03" db="EMBL/GenBank/DDBJ databases">
        <title>WGS assembly of Saponaria officinalis var. Norfolk2.</title>
        <authorList>
            <person name="Jenkins J."/>
            <person name="Shu S."/>
            <person name="Grimwood J."/>
            <person name="Barry K."/>
            <person name="Goodstein D."/>
            <person name="Schmutz J."/>
            <person name="Leebens-Mack J."/>
            <person name="Osbourn A."/>
        </authorList>
    </citation>
    <scope>NUCLEOTIDE SEQUENCE [LARGE SCALE GENOMIC DNA]</scope>
    <source>
        <strain evidence="4">JIC</strain>
    </source>
</reference>
<evidence type="ECO:0000259" key="3">
    <source>
        <dbReference type="Pfam" id="PF14214"/>
    </source>
</evidence>
<dbReference type="PANTHER" id="PTHR10492">
    <property type="match status" value="1"/>
</dbReference>
<dbReference type="InterPro" id="IPR010285">
    <property type="entry name" value="DNA_helicase_pif1-like_DEAD"/>
</dbReference>
<evidence type="ECO:0000256" key="1">
    <source>
        <dbReference type="RuleBase" id="RU363044"/>
    </source>
</evidence>
<keyword evidence="5" id="KW-1185">Reference proteome</keyword>
<evidence type="ECO:0000313" key="5">
    <source>
        <dbReference type="Proteomes" id="UP001443914"/>
    </source>
</evidence>
<dbReference type="Pfam" id="PF05970">
    <property type="entry name" value="PIF1"/>
    <property type="match status" value="1"/>
</dbReference>
<accession>A0AAW1GMA3</accession>
<gene>
    <name evidence="4" type="ORF">RND81_14G140800</name>
</gene>
<comment type="catalytic activity">
    <reaction evidence="1">
        <text>ATP + H2O = ADP + phosphate + H(+)</text>
        <dbReference type="Rhea" id="RHEA:13065"/>
        <dbReference type="ChEBI" id="CHEBI:15377"/>
        <dbReference type="ChEBI" id="CHEBI:15378"/>
        <dbReference type="ChEBI" id="CHEBI:30616"/>
        <dbReference type="ChEBI" id="CHEBI:43474"/>
        <dbReference type="ChEBI" id="CHEBI:456216"/>
        <dbReference type="EC" id="5.6.2.3"/>
    </reaction>
</comment>
<dbReference type="GO" id="GO:0000723">
    <property type="term" value="P:telomere maintenance"/>
    <property type="evidence" value="ECO:0007669"/>
    <property type="project" value="InterPro"/>
</dbReference>
<keyword evidence="1" id="KW-0547">Nucleotide-binding</keyword>
<keyword evidence="1" id="KW-0227">DNA damage</keyword>
<keyword evidence="1" id="KW-0234">DNA repair</keyword>
<comment type="cofactor">
    <cofactor evidence="1">
        <name>Mg(2+)</name>
        <dbReference type="ChEBI" id="CHEBI:18420"/>
    </cofactor>
</comment>
<comment type="similarity">
    <text evidence="1">Belongs to the helicase family.</text>
</comment>
<name>A0AAW1GMA3_SAPOF</name>
<organism evidence="4 5">
    <name type="scientific">Saponaria officinalis</name>
    <name type="common">Common soapwort</name>
    <name type="synonym">Lychnis saponaria</name>
    <dbReference type="NCBI Taxonomy" id="3572"/>
    <lineage>
        <taxon>Eukaryota</taxon>
        <taxon>Viridiplantae</taxon>
        <taxon>Streptophyta</taxon>
        <taxon>Embryophyta</taxon>
        <taxon>Tracheophyta</taxon>
        <taxon>Spermatophyta</taxon>
        <taxon>Magnoliopsida</taxon>
        <taxon>eudicotyledons</taxon>
        <taxon>Gunneridae</taxon>
        <taxon>Pentapetalae</taxon>
        <taxon>Caryophyllales</taxon>
        <taxon>Caryophyllaceae</taxon>
        <taxon>Caryophylleae</taxon>
        <taxon>Saponaria</taxon>
    </lineage>
</organism>
<dbReference type="GO" id="GO:0043139">
    <property type="term" value="F:5'-3' DNA helicase activity"/>
    <property type="evidence" value="ECO:0007669"/>
    <property type="project" value="UniProtKB-EC"/>
</dbReference>
<sequence>MGNHFCCGDGQIKLQANEYPLELVRLYTSLEEYAVHFQKYAWLYNNLFAFSSIRGCIDSKTQKGIYVFKLHGQIYQIIPDLIPNDAQPKYLKLYFYDGQHEAENRLNYFLELHQNVIEKLIEISQANLYDKFFRSLREVQVHENVKIAINRNTILDQRVYNTPTSDEVVVIWSEDSSSSSSSALHILVIGKSNESHRIMHYYGCYDPLQYPLLFPRGECGWSQGFPRVAKGHREVENSCLVRMPLDSAQDAEGLLNEEARCSAEARLSGDRHVSCREYYCYMLQIRPNNYMLRAGCCLQQYVVDMYVKVENTRLDFFRKNQDTIRAELYQGILDTLESGENCAANIRRRVILPPTFLGGPRDMKKRYLNAMSLVQKYGKPDLFITMTCNSSWPEIKEQLVAGEKAQNRPNLVSRRGLPHAHFLIILKTEFKMKCPGDYDKFISVEILSEAEVQLGKSMLRHMMHSPCGLLNPENPCMKHSSNVERCKLNNGWVIPYNPYLLALFDCHIKVEVCSTIQAVKYLYKIFGFDLFEMHLPVMPLPIHLPNIQSIRVRPHEKLDRIVSSQQRTRTPLTEFFRTNKVNGGGQTLYGDFTELYRWDTSLKTWLRRKNKLIMVGRLAFVAPAEGERYFLRLLLLHVRGPQSFEHLMMVDGCKCATFQEVVLKLRLLEEVDAVELCLKEASEVQMPFAVRRLFATVLVFCQPSNPLNLWTDYYSHLSEDFARKNPNHPDKTRCLTVRAVEHYLEAMGKTLKFDDELQRTRDIADALDAPIPPECEAFDKIIDHVRNKIPGAFFVDGPREVRLMGRIVLPTATSGIAAANIASGRTAHSRFKIPIDLETSLSSLIREAGLLIWDEASMARRENIESLENLLRDLCNPKLPFGGKILSVVPRKSLKDAVGASLFPLALGDGELQREEEEYAEVPSNIMTSMLFRELEAGNFSSETFTTQAILTPMNEDKFPGKAVHYRSFDVMLDDNCNIYPTEFINKLCPGGMSPHDLVLKENYYIIVTGHHKGEHVFIPRIKPRSSSSNGQLYVALSRARKSTQVSVLAGILKTADA</sequence>
<dbReference type="Proteomes" id="UP001443914">
    <property type="component" value="Unassembled WGS sequence"/>
</dbReference>
<dbReference type="Pfam" id="PF14214">
    <property type="entry name" value="Helitron_like_N"/>
    <property type="match status" value="1"/>
</dbReference>
<feature type="domain" description="Helitron helicase-like" evidence="3">
    <location>
        <begin position="278"/>
        <end position="414"/>
    </location>
</feature>
<feature type="domain" description="DNA helicase Pif1-like DEAD-box helicase" evidence="2">
    <location>
        <begin position="779"/>
        <end position="886"/>
    </location>
</feature>
<dbReference type="PANTHER" id="PTHR10492:SF94">
    <property type="entry name" value="ATP-DEPENDENT DNA HELICASE"/>
    <property type="match status" value="1"/>
</dbReference>
<dbReference type="GO" id="GO:0016787">
    <property type="term" value="F:hydrolase activity"/>
    <property type="evidence" value="ECO:0007669"/>
    <property type="project" value="UniProtKB-KW"/>
</dbReference>